<evidence type="ECO:0000313" key="2">
    <source>
        <dbReference type="Proteomes" id="UP000008064"/>
    </source>
</evidence>
<accession>F8NPE0</accession>
<name>F8NPE0_SERL9</name>
<proteinExistence type="predicted"/>
<dbReference type="EMBL" id="GL945431">
    <property type="protein sequence ID" value="EGO28132.1"/>
    <property type="molecule type" value="Genomic_DNA"/>
</dbReference>
<dbReference type="KEGG" id="sla:SERLADRAFT_462685"/>
<protein>
    <submittedName>
        <fullName evidence="1">Uncharacterized protein</fullName>
    </submittedName>
</protein>
<organism evidence="2">
    <name type="scientific">Serpula lacrymans var. lacrymans (strain S7.9)</name>
    <name type="common">Dry rot fungus</name>
    <dbReference type="NCBI Taxonomy" id="578457"/>
    <lineage>
        <taxon>Eukaryota</taxon>
        <taxon>Fungi</taxon>
        <taxon>Dikarya</taxon>
        <taxon>Basidiomycota</taxon>
        <taxon>Agaricomycotina</taxon>
        <taxon>Agaricomycetes</taxon>
        <taxon>Agaricomycetidae</taxon>
        <taxon>Boletales</taxon>
        <taxon>Coniophorineae</taxon>
        <taxon>Serpulaceae</taxon>
        <taxon>Serpula</taxon>
    </lineage>
</organism>
<evidence type="ECO:0000313" key="1">
    <source>
        <dbReference type="EMBL" id="EGO28132.1"/>
    </source>
</evidence>
<sequence>MQIKKRQCRNTNTRQSACPSFSYTPDSLRFPKQTGILVPPLHILPRIRKISHTAQSCKVIQCRVSFTITIPLWPLCLPSSLYGPVRLGRCSGYFPPPVFHSLPPPMLPGARHHVCPSMYRHSEHWLV</sequence>
<reference evidence="2" key="1">
    <citation type="journal article" date="2011" name="Science">
        <title>The plant cell wall-decomposing machinery underlies the functional diversity of forest fungi.</title>
        <authorList>
            <person name="Eastwood D.C."/>
            <person name="Floudas D."/>
            <person name="Binder M."/>
            <person name="Majcherczyk A."/>
            <person name="Schneider P."/>
            <person name="Aerts A."/>
            <person name="Asiegbu F.O."/>
            <person name="Baker S.E."/>
            <person name="Barry K."/>
            <person name="Bendiksby M."/>
            <person name="Blumentritt M."/>
            <person name="Coutinho P.M."/>
            <person name="Cullen D."/>
            <person name="de Vries R.P."/>
            <person name="Gathman A."/>
            <person name="Goodell B."/>
            <person name="Henrissat B."/>
            <person name="Ihrmark K."/>
            <person name="Kauserud H."/>
            <person name="Kohler A."/>
            <person name="LaButti K."/>
            <person name="Lapidus A."/>
            <person name="Lavin J.L."/>
            <person name="Lee Y.-H."/>
            <person name="Lindquist E."/>
            <person name="Lilly W."/>
            <person name="Lucas S."/>
            <person name="Morin E."/>
            <person name="Murat C."/>
            <person name="Oguiza J.A."/>
            <person name="Park J."/>
            <person name="Pisabarro A.G."/>
            <person name="Riley R."/>
            <person name="Rosling A."/>
            <person name="Salamov A."/>
            <person name="Schmidt O."/>
            <person name="Schmutz J."/>
            <person name="Skrede I."/>
            <person name="Stenlid J."/>
            <person name="Wiebenga A."/>
            <person name="Xie X."/>
            <person name="Kuees U."/>
            <person name="Hibbett D.S."/>
            <person name="Hoffmeister D."/>
            <person name="Hoegberg N."/>
            <person name="Martin F."/>
            <person name="Grigoriev I.V."/>
            <person name="Watkinson S.C."/>
        </authorList>
    </citation>
    <scope>NUCLEOTIDE SEQUENCE [LARGE SCALE GENOMIC DNA]</scope>
    <source>
        <strain evidence="2">S7.9</strain>
    </source>
</reference>
<gene>
    <name evidence="1" type="ORF">SERLADRAFT_462685</name>
</gene>
<dbReference type="GeneID" id="18818419"/>
<dbReference type="AlphaFoldDB" id="F8NPE0"/>
<dbReference type="HOGENOM" id="CLU_1971838_0_0_1"/>
<dbReference type="Proteomes" id="UP000008064">
    <property type="component" value="Unassembled WGS sequence"/>
</dbReference>
<dbReference type="RefSeq" id="XP_007316223.1">
    <property type="nucleotide sequence ID" value="XM_007316161.1"/>
</dbReference>